<dbReference type="SMART" id="SM00271">
    <property type="entry name" value="DnaJ"/>
    <property type="match status" value="1"/>
</dbReference>
<dbReference type="Proteomes" id="UP000800094">
    <property type="component" value="Unassembled WGS sequence"/>
</dbReference>
<dbReference type="EMBL" id="ML987191">
    <property type="protein sequence ID" value="KAF2253630.1"/>
    <property type="molecule type" value="Genomic_DNA"/>
</dbReference>
<gene>
    <name evidence="3" type="ORF">BU26DRAFT_548050</name>
</gene>
<dbReference type="InterPro" id="IPR036869">
    <property type="entry name" value="J_dom_sf"/>
</dbReference>
<dbReference type="CDD" id="cd06257">
    <property type="entry name" value="DnaJ"/>
    <property type="match status" value="1"/>
</dbReference>
<dbReference type="PRINTS" id="PR00625">
    <property type="entry name" value="JDOMAIN"/>
</dbReference>
<evidence type="ECO:0000313" key="3">
    <source>
        <dbReference type="EMBL" id="KAF2253630.1"/>
    </source>
</evidence>
<keyword evidence="4" id="KW-1185">Reference proteome</keyword>
<dbReference type="Pfam" id="PF00226">
    <property type="entry name" value="DnaJ"/>
    <property type="match status" value="1"/>
</dbReference>
<dbReference type="AlphaFoldDB" id="A0A6A6IVI6"/>
<proteinExistence type="predicted"/>
<accession>A0A6A6IVI6</accession>
<name>A0A6A6IVI6_9PLEO</name>
<dbReference type="OrthoDB" id="10250354at2759"/>
<organism evidence="3 4">
    <name type="scientific">Trematosphaeria pertusa</name>
    <dbReference type="NCBI Taxonomy" id="390896"/>
    <lineage>
        <taxon>Eukaryota</taxon>
        <taxon>Fungi</taxon>
        <taxon>Dikarya</taxon>
        <taxon>Ascomycota</taxon>
        <taxon>Pezizomycotina</taxon>
        <taxon>Dothideomycetes</taxon>
        <taxon>Pleosporomycetidae</taxon>
        <taxon>Pleosporales</taxon>
        <taxon>Massarineae</taxon>
        <taxon>Trematosphaeriaceae</taxon>
        <taxon>Trematosphaeria</taxon>
    </lineage>
</organism>
<dbReference type="RefSeq" id="XP_033688634.1">
    <property type="nucleotide sequence ID" value="XM_033831914.1"/>
</dbReference>
<dbReference type="InterPro" id="IPR001623">
    <property type="entry name" value="DnaJ_domain"/>
</dbReference>
<dbReference type="SUPFAM" id="SSF46565">
    <property type="entry name" value="Chaperone J-domain"/>
    <property type="match status" value="1"/>
</dbReference>
<dbReference type="Gene3D" id="1.10.287.110">
    <property type="entry name" value="DnaJ domain"/>
    <property type="match status" value="1"/>
</dbReference>
<evidence type="ECO:0000256" key="1">
    <source>
        <dbReference type="SAM" id="MobiDB-lite"/>
    </source>
</evidence>
<dbReference type="PANTHER" id="PTHR24074">
    <property type="entry name" value="CO-CHAPERONE PROTEIN DJLA"/>
    <property type="match status" value="1"/>
</dbReference>
<dbReference type="GeneID" id="54585244"/>
<protein>
    <submittedName>
        <fullName evidence="3">DnaJ-domain-containing protein</fullName>
    </submittedName>
</protein>
<evidence type="ECO:0000313" key="4">
    <source>
        <dbReference type="Proteomes" id="UP000800094"/>
    </source>
</evidence>
<evidence type="ECO:0000259" key="2">
    <source>
        <dbReference type="PROSITE" id="PS50076"/>
    </source>
</evidence>
<dbReference type="PROSITE" id="PS00636">
    <property type="entry name" value="DNAJ_1"/>
    <property type="match status" value="1"/>
</dbReference>
<dbReference type="PROSITE" id="PS50076">
    <property type="entry name" value="DNAJ_2"/>
    <property type="match status" value="1"/>
</dbReference>
<sequence>MDDFMPELHPPETPDYYADLGLQQTATFPEIKRAFYLLAKKHHPDKQGPGVCVDAHEFRKIRAAFEFLRDPSNRCTYDIHYPQLRQAWDQYYAWQEIELRNEERRRAEEIARQRRAAELERARKEEEEQRIAREKAAEEKEARRRAEERLAREKEERERTRKLKEALAEERSQEAARRAREQQENAARERLRREKQREADRKSEDAARRARQEQEAAAEERLKAMVREEKLDAIRENWARMRDAADLRRARPAQPEAHDLRECDHHHIGWTRRKGRVDCVFCRKSCKKFFFKCPQCDISACQACKIGYWGSFCFFPFNEHPDSIYAR</sequence>
<dbReference type="InterPro" id="IPR050817">
    <property type="entry name" value="DjlA_DnaK_co-chaperone"/>
</dbReference>
<feature type="domain" description="J" evidence="2">
    <location>
        <begin position="15"/>
        <end position="92"/>
    </location>
</feature>
<dbReference type="InterPro" id="IPR018253">
    <property type="entry name" value="DnaJ_domain_CS"/>
</dbReference>
<feature type="region of interest" description="Disordered" evidence="1">
    <location>
        <begin position="120"/>
        <end position="216"/>
    </location>
</feature>
<reference evidence="3" key="1">
    <citation type="journal article" date="2020" name="Stud. Mycol.">
        <title>101 Dothideomycetes genomes: a test case for predicting lifestyles and emergence of pathogens.</title>
        <authorList>
            <person name="Haridas S."/>
            <person name="Albert R."/>
            <person name="Binder M."/>
            <person name="Bloem J."/>
            <person name="Labutti K."/>
            <person name="Salamov A."/>
            <person name="Andreopoulos B."/>
            <person name="Baker S."/>
            <person name="Barry K."/>
            <person name="Bills G."/>
            <person name="Bluhm B."/>
            <person name="Cannon C."/>
            <person name="Castanera R."/>
            <person name="Culley D."/>
            <person name="Daum C."/>
            <person name="Ezra D."/>
            <person name="Gonzalez J."/>
            <person name="Henrissat B."/>
            <person name="Kuo A."/>
            <person name="Liang C."/>
            <person name="Lipzen A."/>
            <person name="Lutzoni F."/>
            <person name="Magnuson J."/>
            <person name="Mondo S."/>
            <person name="Nolan M."/>
            <person name="Ohm R."/>
            <person name="Pangilinan J."/>
            <person name="Park H.-J."/>
            <person name="Ramirez L."/>
            <person name="Alfaro M."/>
            <person name="Sun H."/>
            <person name="Tritt A."/>
            <person name="Yoshinaga Y."/>
            <person name="Zwiers L.-H."/>
            <person name="Turgeon B."/>
            <person name="Goodwin S."/>
            <person name="Spatafora J."/>
            <person name="Crous P."/>
            <person name="Grigoriev I."/>
        </authorList>
    </citation>
    <scope>NUCLEOTIDE SEQUENCE</scope>
    <source>
        <strain evidence="3">CBS 122368</strain>
    </source>
</reference>